<evidence type="ECO:0000256" key="9">
    <source>
        <dbReference type="RuleBase" id="RU369079"/>
    </source>
</evidence>
<keyword evidence="3" id="KW-1003">Cell membrane</keyword>
<feature type="transmembrane region" description="Helical" evidence="9">
    <location>
        <begin position="56"/>
        <end position="79"/>
    </location>
</feature>
<reference evidence="12" key="1">
    <citation type="journal article" date="2019" name="Int. J. Syst. Evol. Microbiol.">
        <title>The Global Catalogue of Microorganisms (GCM) 10K type strain sequencing project: providing services to taxonomists for standard genome sequencing and annotation.</title>
        <authorList>
            <consortium name="The Broad Institute Genomics Platform"/>
            <consortium name="The Broad Institute Genome Sequencing Center for Infectious Disease"/>
            <person name="Wu L."/>
            <person name="Ma J."/>
        </authorList>
    </citation>
    <scope>NUCLEOTIDE SEQUENCE [LARGE SCALE GENOMIC DNA]</scope>
    <source>
        <strain evidence="12">CECT 8472</strain>
    </source>
</reference>
<keyword evidence="12" id="KW-1185">Reference proteome</keyword>
<comment type="subunit">
    <text evidence="9">The complex comprises the extracytoplasmic solute receptor protein and the two transmembrane proteins.</text>
</comment>
<comment type="similarity">
    <text evidence="8 9">Belongs to the TRAP transporter small permease family.</text>
</comment>
<dbReference type="EMBL" id="JBHSCW010000002">
    <property type="protein sequence ID" value="MFC4350754.1"/>
    <property type="molecule type" value="Genomic_DNA"/>
</dbReference>
<dbReference type="PANTHER" id="PTHR35011:SF4">
    <property type="entry name" value="SLL1102 PROTEIN"/>
    <property type="match status" value="1"/>
</dbReference>
<evidence type="ECO:0000256" key="7">
    <source>
        <dbReference type="ARBA" id="ARBA00023136"/>
    </source>
</evidence>
<name>A0ABV8UI74_9PROT</name>
<accession>A0ABV8UI74</accession>
<feature type="transmembrane region" description="Helical" evidence="9">
    <location>
        <begin position="100"/>
        <end position="122"/>
    </location>
</feature>
<keyword evidence="6 9" id="KW-1133">Transmembrane helix</keyword>
<evidence type="ECO:0000256" key="5">
    <source>
        <dbReference type="ARBA" id="ARBA00022692"/>
    </source>
</evidence>
<dbReference type="PANTHER" id="PTHR35011">
    <property type="entry name" value="2,3-DIKETO-L-GULONATE TRAP TRANSPORTER SMALL PERMEASE PROTEIN YIAM"/>
    <property type="match status" value="1"/>
</dbReference>
<dbReference type="Pfam" id="PF04290">
    <property type="entry name" value="DctQ"/>
    <property type="match status" value="1"/>
</dbReference>
<evidence type="ECO:0000256" key="1">
    <source>
        <dbReference type="ARBA" id="ARBA00004429"/>
    </source>
</evidence>
<dbReference type="RefSeq" id="WP_382421099.1">
    <property type="nucleotide sequence ID" value="NZ_JBHSCW010000002.1"/>
</dbReference>
<dbReference type="InterPro" id="IPR007387">
    <property type="entry name" value="TRAP_DctQ"/>
</dbReference>
<keyword evidence="5 9" id="KW-0812">Transmembrane</keyword>
<comment type="function">
    <text evidence="9">Part of the tripartite ATP-independent periplasmic (TRAP) transport system.</text>
</comment>
<evidence type="ECO:0000256" key="2">
    <source>
        <dbReference type="ARBA" id="ARBA00022448"/>
    </source>
</evidence>
<proteinExistence type="inferred from homology"/>
<evidence type="ECO:0000259" key="10">
    <source>
        <dbReference type="Pfam" id="PF04290"/>
    </source>
</evidence>
<evidence type="ECO:0000313" key="12">
    <source>
        <dbReference type="Proteomes" id="UP001595799"/>
    </source>
</evidence>
<protein>
    <recommendedName>
        <fullName evidence="9">TRAP transporter small permease protein</fullName>
    </recommendedName>
</protein>
<comment type="subcellular location">
    <subcellularLocation>
        <location evidence="1 9">Cell inner membrane</location>
        <topology evidence="1 9">Multi-pass membrane protein</topology>
    </subcellularLocation>
</comment>
<feature type="transmembrane region" description="Helical" evidence="9">
    <location>
        <begin position="27"/>
        <end position="44"/>
    </location>
</feature>
<keyword evidence="2 9" id="KW-0813">Transport</keyword>
<comment type="caution">
    <text evidence="11">The sequence shown here is derived from an EMBL/GenBank/DDBJ whole genome shotgun (WGS) entry which is preliminary data.</text>
</comment>
<keyword evidence="7 9" id="KW-0472">Membrane</keyword>
<dbReference type="Proteomes" id="UP001595799">
    <property type="component" value="Unassembled WGS sequence"/>
</dbReference>
<evidence type="ECO:0000313" key="11">
    <source>
        <dbReference type="EMBL" id="MFC4350754.1"/>
    </source>
</evidence>
<feature type="transmembrane region" description="Helical" evidence="9">
    <location>
        <begin position="142"/>
        <end position="166"/>
    </location>
</feature>
<evidence type="ECO:0000256" key="3">
    <source>
        <dbReference type="ARBA" id="ARBA00022475"/>
    </source>
</evidence>
<organism evidence="11 12">
    <name type="scientific">Fodinicurvata halophila</name>
    <dbReference type="NCBI Taxonomy" id="1419723"/>
    <lineage>
        <taxon>Bacteria</taxon>
        <taxon>Pseudomonadati</taxon>
        <taxon>Pseudomonadota</taxon>
        <taxon>Alphaproteobacteria</taxon>
        <taxon>Rhodospirillales</taxon>
        <taxon>Rhodovibrionaceae</taxon>
        <taxon>Fodinicurvata</taxon>
    </lineage>
</organism>
<evidence type="ECO:0000256" key="8">
    <source>
        <dbReference type="ARBA" id="ARBA00038436"/>
    </source>
</evidence>
<evidence type="ECO:0000256" key="4">
    <source>
        <dbReference type="ARBA" id="ARBA00022519"/>
    </source>
</evidence>
<sequence length="191" mass="21724">MNKENAAAMPRPIRIYVKTVDWVSHKVGLIAMYLIFMMIFVLLADTISRNIIQMNIHWAIEMAQFTLAAYYIVGGAHSLQMGTHVRMDLIYGQLSMRGKAWVDVLTSGFMVFYIVILLYGSISSTIYAIETDQRNFSMWNPSMIPIKLIMVFGIALMLLQVFSTFFKDLAKTQGRTIDGEPIHESSEEPVV</sequence>
<keyword evidence="4 9" id="KW-0997">Cell inner membrane</keyword>
<evidence type="ECO:0000256" key="6">
    <source>
        <dbReference type="ARBA" id="ARBA00022989"/>
    </source>
</evidence>
<gene>
    <name evidence="11" type="ORF">ACFOW6_04265</name>
</gene>
<feature type="domain" description="Tripartite ATP-independent periplasmic transporters DctQ component" evidence="10">
    <location>
        <begin position="38"/>
        <end position="169"/>
    </location>
</feature>
<dbReference type="InterPro" id="IPR055348">
    <property type="entry name" value="DctQ"/>
</dbReference>